<dbReference type="RefSeq" id="WP_012713697.1">
    <property type="nucleotide sequence ID" value="NC_012589.1"/>
</dbReference>
<gene>
    <name evidence="1" type="ordered locus">LS215_3004</name>
</gene>
<sequence>MIITNGERVMKNTKNRREKMLRIFEQILDETDDEKDLEELIEIIQDYIFKAEGADE</sequence>
<dbReference type="EMBL" id="CP001399">
    <property type="protein sequence ID" value="ACP35457.1"/>
    <property type="molecule type" value="Genomic_DNA"/>
</dbReference>
<name>C3MPZ4_SACI2</name>
<evidence type="ECO:0000313" key="2">
    <source>
        <dbReference type="Proteomes" id="UP000001747"/>
    </source>
</evidence>
<organism evidence="1 2">
    <name type="scientific">Saccharolobus islandicus (strain L.S.2.15 / Lassen #1)</name>
    <name type="common">Sulfolobus islandicus</name>
    <dbReference type="NCBI Taxonomy" id="429572"/>
    <lineage>
        <taxon>Archaea</taxon>
        <taxon>Thermoproteota</taxon>
        <taxon>Thermoprotei</taxon>
        <taxon>Sulfolobales</taxon>
        <taxon>Sulfolobaceae</taxon>
        <taxon>Saccharolobus</taxon>
    </lineage>
</organism>
<proteinExistence type="predicted"/>
<dbReference type="HOGENOM" id="CLU_3003321_0_0_2"/>
<dbReference type="AlphaFoldDB" id="C3MPZ4"/>
<evidence type="ECO:0000313" key="1">
    <source>
        <dbReference type="EMBL" id="ACP35457.1"/>
    </source>
</evidence>
<dbReference type="GeneID" id="58787427"/>
<dbReference type="KEGG" id="sis:LS215_3004"/>
<protein>
    <submittedName>
        <fullName evidence="1">Uncharacterized protein</fullName>
    </submittedName>
</protein>
<reference evidence="1 2" key="1">
    <citation type="journal article" date="2009" name="Proc. Natl. Acad. Sci. U.S.A.">
        <title>Biogeography of the Sulfolobus islandicus pan-genome.</title>
        <authorList>
            <person name="Reno M.L."/>
            <person name="Held N.L."/>
            <person name="Fields C.J."/>
            <person name="Burke P.V."/>
            <person name="Whitaker R.J."/>
        </authorList>
    </citation>
    <scope>NUCLEOTIDE SEQUENCE [LARGE SCALE GENOMIC DNA]</scope>
    <source>
        <strain evidence="2">L.S.2.15 / Lassen #1</strain>
    </source>
</reference>
<dbReference type="Proteomes" id="UP000001747">
    <property type="component" value="Chromosome"/>
</dbReference>
<accession>C3MPZ4</accession>